<dbReference type="GO" id="GO:0016682">
    <property type="term" value="F:oxidoreductase activity, acting on diphenols and related substances as donors, oxygen as acceptor"/>
    <property type="evidence" value="ECO:0007669"/>
    <property type="project" value="TreeGrafter"/>
</dbReference>
<gene>
    <name evidence="13" type="ORF">KDA_56420</name>
</gene>
<keyword evidence="14" id="KW-1185">Reference proteome</keyword>
<dbReference type="GO" id="GO:0005886">
    <property type="term" value="C:plasma membrane"/>
    <property type="evidence" value="ECO:0007669"/>
    <property type="project" value="UniProtKB-SubCell"/>
</dbReference>
<dbReference type="GO" id="GO:0009055">
    <property type="term" value="F:electron transfer activity"/>
    <property type="evidence" value="ECO:0007669"/>
    <property type="project" value="UniProtKB-UniRule"/>
</dbReference>
<dbReference type="PANTHER" id="PTHR30365:SF15">
    <property type="entry name" value="CYTOCHROME BD UBIQUINOL OXIDASE SUBUNIT 1"/>
    <property type="match status" value="1"/>
</dbReference>
<evidence type="ECO:0000256" key="12">
    <source>
        <dbReference type="PIRNR" id="PIRNR006446"/>
    </source>
</evidence>
<evidence type="ECO:0000256" key="10">
    <source>
        <dbReference type="ARBA" id="ARBA00023004"/>
    </source>
</evidence>
<evidence type="ECO:0000256" key="7">
    <source>
        <dbReference type="ARBA" id="ARBA00022723"/>
    </source>
</evidence>
<evidence type="ECO:0000313" key="14">
    <source>
        <dbReference type="Proteomes" id="UP000287171"/>
    </source>
</evidence>
<reference evidence="14" key="1">
    <citation type="submission" date="2018-12" db="EMBL/GenBank/DDBJ databases">
        <title>Tengunoibacter tsumagoiensis gen. nov., sp. nov., Dictyobacter kobayashii sp. nov., D. alpinus sp. nov., and D. joshuensis sp. nov. and description of Dictyobacteraceae fam. nov. within the order Ktedonobacterales isolated from Tengu-no-mugimeshi.</title>
        <authorList>
            <person name="Wang C.M."/>
            <person name="Zheng Y."/>
            <person name="Sakai Y."/>
            <person name="Toyoda A."/>
            <person name="Minakuchi Y."/>
            <person name="Abe K."/>
            <person name="Yokota A."/>
            <person name="Yabe S."/>
        </authorList>
    </citation>
    <scope>NUCLEOTIDE SEQUENCE [LARGE SCALE GENOMIC DNA]</scope>
    <source>
        <strain evidence="14">Uno16</strain>
    </source>
</reference>
<feature type="transmembrane region" description="Helical" evidence="12">
    <location>
        <begin position="329"/>
        <end position="352"/>
    </location>
</feature>
<keyword evidence="5 12" id="KW-0349">Heme</keyword>
<sequence length="460" mass="50818">MDTLLLARWQFAITTIYHFFFVPLTLGLVLLVAIMETIYVRSGNDTYKRMAQFWGRLFLINFAMGVATGIVQEFQFGMNWASYSRFVGDIFGAPLAIEALLAFFLESTFLGIWIFGWDKLPKAAHLAAIWLVVFGSFLSSFWILIANSFMQEPVGFTLRNGRAEMVNFLALITNPNLWVQFPHVITAGIATGAFFVLGISAYNLLKKSKDSELFQKSATIGAVTAVIASILVAIVGHTQAQHMIRTQPMKMAAAEALWNSEDPAAFSLFTVGNENSRKDVFAIKVPDLLSVLAFNQPSGKIPGINDLQAQYVKQYGPGNYVPPVAITYWSFRLMVGAGMAMIAASLLTLLFLMRGRLNRTRWLLWILPFTIALPYLGNSAGWIMTEVGRQPWIVFGLMATSQGVSPTVNAGSVLTSLLVFATLYGALAVADVYLLVRYARPQKEPTQGVEQPKDALIGAY</sequence>
<organism evidence="13 14">
    <name type="scientific">Dictyobacter alpinus</name>
    <dbReference type="NCBI Taxonomy" id="2014873"/>
    <lineage>
        <taxon>Bacteria</taxon>
        <taxon>Bacillati</taxon>
        <taxon>Chloroflexota</taxon>
        <taxon>Ktedonobacteria</taxon>
        <taxon>Ktedonobacterales</taxon>
        <taxon>Dictyobacteraceae</taxon>
        <taxon>Dictyobacter</taxon>
    </lineage>
</organism>
<dbReference type="AlphaFoldDB" id="A0A402BFI9"/>
<keyword evidence="4 12" id="KW-1003">Cell membrane</keyword>
<dbReference type="GO" id="GO:0020037">
    <property type="term" value="F:heme binding"/>
    <property type="evidence" value="ECO:0007669"/>
    <property type="project" value="TreeGrafter"/>
</dbReference>
<keyword evidence="11 12" id="KW-0472">Membrane</keyword>
<evidence type="ECO:0000313" key="13">
    <source>
        <dbReference type="EMBL" id="GCE30158.1"/>
    </source>
</evidence>
<protein>
    <submittedName>
        <fullName evidence="13">Cytochrome ubiquinol oxidase subunit I</fullName>
    </submittedName>
</protein>
<dbReference type="PIRSF" id="PIRSF006446">
    <property type="entry name" value="Cyt_quinol_oxidase_1"/>
    <property type="match status" value="1"/>
</dbReference>
<dbReference type="EMBL" id="BIFT01000002">
    <property type="protein sequence ID" value="GCE30158.1"/>
    <property type="molecule type" value="Genomic_DNA"/>
</dbReference>
<keyword evidence="7 12" id="KW-0479">Metal-binding</keyword>
<evidence type="ECO:0000256" key="11">
    <source>
        <dbReference type="ARBA" id="ARBA00023136"/>
    </source>
</evidence>
<evidence type="ECO:0000256" key="3">
    <source>
        <dbReference type="ARBA" id="ARBA00022448"/>
    </source>
</evidence>
<name>A0A402BFI9_9CHLR</name>
<evidence type="ECO:0000256" key="5">
    <source>
        <dbReference type="ARBA" id="ARBA00022617"/>
    </source>
</evidence>
<feature type="transmembrane region" description="Helical" evidence="12">
    <location>
        <begin position="91"/>
        <end position="115"/>
    </location>
</feature>
<comment type="similarity">
    <text evidence="2 12">Belongs to the cytochrome ubiquinol oxidase subunit 1 family.</text>
</comment>
<keyword evidence="8 12" id="KW-0249">Electron transport</keyword>
<dbReference type="GO" id="GO:0046872">
    <property type="term" value="F:metal ion binding"/>
    <property type="evidence" value="ECO:0007669"/>
    <property type="project" value="UniProtKB-UniRule"/>
</dbReference>
<feature type="transmembrane region" description="Helical" evidence="12">
    <location>
        <begin position="413"/>
        <end position="436"/>
    </location>
</feature>
<accession>A0A402BFI9</accession>
<feature type="transmembrane region" description="Helical" evidence="12">
    <location>
        <begin position="184"/>
        <end position="205"/>
    </location>
</feature>
<dbReference type="InterPro" id="IPR002585">
    <property type="entry name" value="Cyt-d_ubiquinol_oxidase_su_1"/>
</dbReference>
<feature type="transmembrane region" description="Helical" evidence="12">
    <location>
        <begin position="127"/>
        <end position="150"/>
    </location>
</feature>
<dbReference type="GO" id="GO:0019646">
    <property type="term" value="P:aerobic electron transport chain"/>
    <property type="evidence" value="ECO:0007669"/>
    <property type="project" value="InterPro"/>
</dbReference>
<keyword evidence="9 12" id="KW-1133">Transmembrane helix</keyword>
<feature type="transmembrane region" description="Helical" evidence="12">
    <location>
        <begin position="364"/>
        <end position="384"/>
    </location>
</feature>
<evidence type="ECO:0000256" key="9">
    <source>
        <dbReference type="ARBA" id="ARBA00022989"/>
    </source>
</evidence>
<feature type="transmembrane region" description="Helical" evidence="12">
    <location>
        <begin position="20"/>
        <end position="41"/>
    </location>
</feature>
<proteinExistence type="inferred from homology"/>
<keyword evidence="10 12" id="KW-0408">Iron</keyword>
<dbReference type="Pfam" id="PF01654">
    <property type="entry name" value="Cyt_bd_oxida_I"/>
    <property type="match status" value="1"/>
</dbReference>
<dbReference type="OrthoDB" id="9807042at2"/>
<dbReference type="GO" id="GO:0070069">
    <property type="term" value="C:cytochrome complex"/>
    <property type="evidence" value="ECO:0007669"/>
    <property type="project" value="UniProtKB-UniRule"/>
</dbReference>
<feature type="transmembrane region" description="Helical" evidence="12">
    <location>
        <begin position="53"/>
        <end position="71"/>
    </location>
</feature>
<keyword evidence="3 12" id="KW-0813">Transport</keyword>
<evidence type="ECO:0000256" key="4">
    <source>
        <dbReference type="ARBA" id="ARBA00022475"/>
    </source>
</evidence>
<evidence type="ECO:0000256" key="1">
    <source>
        <dbReference type="ARBA" id="ARBA00004651"/>
    </source>
</evidence>
<dbReference type="Proteomes" id="UP000287171">
    <property type="component" value="Unassembled WGS sequence"/>
</dbReference>
<evidence type="ECO:0000256" key="2">
    <source>
        <dbReference type="ARBA" id="ARBA00009819"/>
    </source>
</evidence>
<dbReference type="RefSeq" id="WP_126630312.1">
    <property type="nucleotide sequence ID" value="NZ_BIFT01000002.1"/>
</dbReference>
<feature type="transmembrane region" description="Helical" evidence="12">
    <location>
        <begin position="217"/>
        <end position="236"/>
    </location>
</feature>
<comment type="caution">
    <text evidence="13">The sequence shown here is derived from an EMBL/GenBank/DDBJ whole genome shotgun (WGS) entry which is preliminary data.</text>
</comment>
<evidence type="ECO:0000256" key="6">
    <source>
        <dbReference type="ARBA" id="ARBA00022692"/>
    </source>
</evidence>
<keyword evidence="6 12" id="KW-0812">Transmembrane</keyword>
<dbReference type="PANTHER" id="PTHR30365">
    <property type="entry name" value="CYTOCHROME D UBIQUINOL OXIDASE"/>
    <property type="match status" value="1"/>
</dbReference>
<comment type="subcellular location">
    <subcellularLocation>
        <location evidence="1">Cell membrane</location>
        <topology evidence="1">Multi-pass membrane protein</topology>
    </subcellularLocation>
</comment>
<evidence type="ECO:0000256" key="8">
    <source>
        <dbReference type="ARBA" id="ARBA00022982"/>
    </source>
</evidence>